<evidence type="ECO:0000256" key="4">
    <source>
        <dbReference type="ARBA" id="ARBA00046271"/>
    </source>
</evidence>
<protein>
    <submittedName>
        <fullName evidence="6">CIC11C00000005804</fullName>
    </submittedName>
</protein>
<accession>A0A1L0DJP5</accession>
<evidence type="ECO:0000256" key="3">
    <source>
        <dbReference type="ARBA" id="ARBA00023140"/>
    </source>
</evidence>
<dbReference type="Proteomes" id="UP000182259">
    <property type="component" value="Chromosome II"/>
</dbReference>
<proteinExistence type="predicted"/>
<reference evidence="6 7" key="1">
    <citation type="submission" date="2016-10" db="EMBL/GenBank/DDBJ databases">
        <authorList>
            <person name="de Groot N.N."/>
        </authorList>
    </citation>
    <scope>NUCLEOTIDE SEQUENCE [LARGE SCALE GENOMIC DNA]</scope>
    <source>
        <strain evidence="6 7">PYCC 4715</strain>
    </source>
</reference>
<organism evidence="6 7">
    <name type="scientific">Sungouiella intermedia</name>
    <dbReference type="NCBI Taxonomy" id="45354"/>
    <lineage>
        <taxon>Eukaryota</taxon>
        <taxon>Fungi</taxon>
        <taxon>Dikarya</taxon>
        <taxon>Ascomycota</taxon>
        <taxon>Saccharomycotina</taxon>
        <taxon>Pichiomycetes</taxon>
        <taxon>Metschnikowiaceae</taxon>
        <taxon>Sungouiella</taxon>
    </lineage>
</organism>
<evidence type="ECO:0000256" key="2">
    <source>
        <dbReference type="ARBA" id="ARBA00023136"/>
    </source>
</evidence>
<feature type="region of interest" description="Disordered" evidence="5">
    <location>
        <begin position="1"/>
        <end position="20"/>
    </location>
</feature>
<dbReference type="AlphaFoldDB" id="A0A1L0DJP5"/>
<dbReference type="GO" id="GO:0016559">
    <property type="term" value="P:peroxisome fission"/>
    <property type="evidence" value="ECO:0007669"/>
    <property type="project" value="InterPro"/>
</dbReference>
<dbReference type="PANTHER" id="PTHR12652">
    <property type="entry name" value="PEROXISOMAL BIOGENESIS FACTOR 11"/>
    <property type="match status" value="1"/>
</dbReference>
<dbReference type="EMBL" id="LT635765">
    <property type="protein sequence ID" value="SGZ52622.1"/>
    <property type="molecule type" value="Genomic_DNA"/>
</dbReference>
<dbReference type="Pfam" id="PF05648">
    <property type="entry name" value="PEX11"/>
    <property type="match status" value="1"/>
</dbReference>
<sequence>MESVQIHPNPEPLSNVGPPAQFPPYYNPKFSNSPLHFSSEWDEAYEQARMSTVVTQTETPSKSRDRTAPVHFITPGKAAAAAGLGHLSGGPTASPMGRVMSAPKYSSAKADLAAPTPPPERQPAKRVHSMEVLWSMLNDITGKDKMAKFGQYTLRLLLHHSAKTQEYLSDDVVNIKLINKTYRETGRMMDLLVSFVQHPQEFTKIVVILACSIFSLRFKAWVPALGTYRQLLRFGKSPFRLRALFKKLREATYHDPVTKSWKINDMFFNNNTLGEVISLYYSLNDEALLLYKLKFLRNPTLRKFVGKHESYAWYLDSWLALYNAWNNLNRLSQKEMDVKIQIQVKKKARAISKQLLGGTALHSLDFGNPDDDSGDSQALKEIHFRMTNARLDIYKTISDIVFNSYTVFNAALHFDTIQIWMGISASLLSSIKLYREKKRSLVKE</sequence>
<keyword evidence="2" id="KW-0472">Membrane</keyword>
<dbReference type="GO" id="GO:0005778">
    <property type="term" value="C:peroxisomal membrane"/>
    <property type="evidence" value="ECO:0007669"/>
    <property type="project" value="UniProtKB-SubCell"/>
</dbReference>
<gene>
    <name evidence="6" type="ORF">SAMEA4029009_CIC11G00000005804</name>
</gene>
<keyword evidence="1" id="KW-0962">Peroxisome biogenesis</keyword>
<evidence type="ECO:0000313" key="6">
    <source>
        <dbReference type="EMBL" id="SGZ52622.1"/>
    </source>
</evidence>
<name>A0A1L0DJP5_9ASCO</name>
<dbReference type="PANTHER" id="PTHR12652:SF50">
    <property type="entry name" value="PEROXIN 11"/>
    <property type="match status" value="1"/>
</dbReference>
<dbReference type="InterPro" id="IPR008733">
    <property type="entry name" value="PEX11"/>
</dbReference>
<evidence type="ECO:0000313" key="7">
    <source>
        <dbReference type="Proteomes" id="UP000182259"/>
    </source>
</evidence>
<evidence type="ECO:0000256" key="5">
    <source>
        <dbReference type="SAM" id="MobiDB-lite"/>
    </source>
</evidence>
<comment type="subcellular location">
    <subcellularLocation>
        <location evidence="4">Peroxisome membrane</location>
    </subcellularLocation>
</comment>
<evidence type="ECO:0000256" key="1">
    <source>
        <dbReference type="ARBA" id="ARBA00022593"/>
    </source>
</evidence>
<keyword evidence="3" id="KW-0576">Peroxisome</keyword>